<keyword evidence="3 5" id="KW-1133">Transmembrane helix</keyword>
<comment type="caution">
    <text evidence="6">The sequence shown here is derived from an EMBL/GenBank/DDBJ whole genome shotgun (WGS) entry which is preliminary data.</text>
</comment>
<feature type="transmembrane region" description="Helical" evidence="5">
    <location>
        <begin position="243"/>
        <end position="266"/>
    </location>
</feature>
<evidence type="ECO:0000313" key="6">
    <source>
        <dbReference type="EMBL" id="PQO46777.1"/>
    </source>
</evidence>
<dbReference type="OrthoDB" id="272002at2"/>
<keyword evidence="2 5" id="KW-0812">Transmembrane</keyword>
<feature type="transmembrane region" description="Helical" evidence="5">
    <location>
        <begin position="7"/>
        <end position="26"/>
    </location>
</feature>
<organism evidence="6 7">
    <name type="scientific">Blastopirellula marina</name>
    <dbReference type="NCBI Taxonomy" id="124"/>
    <lineage>
        <taxon>Bacteria</taxon>
        <taxon>Pseudomonadati</taxon>
        <taxon>Planctomycetota</taxon>
        <taxon>Planctomycetia</taxon>
        <taxon>Pirellulales</taxon>
        <taxon>Pirellulaceae</taxon>
        <taxon>Blastopirellula</taxon>
    </lineage>
</organism>
<dbReference type="AlphaFoldDB" id="A0A2S8GQT1"/>
<comment type="subcellular location">
    <subcellularLocation>
        <location evidence="1">Endomembrane system</location>
        <topology evidence="1">Multi-pass membrane protein</topology>
    </subcellularLocation>
</comment>
<evidence type="ECO:0000256" key="2">
    <source>
        <dbReference type="ARBA" id="ARBA00022692"/>
    </source>
</evidence>
<evidence type="ECO:0000313" key="7">
    <source>
        <dbReference type="Proteomes" id="UP000237819"/>
    </source>
</evidence>
<protein>
    <submittedName>
        <fullName evidence="6">Isoprenylcysteine carboxylmethyltransferase family protein</fullName>
    </submittedName>
</protein>
<feature type="transmembrane region" description="Helical" evidence="5">
    <location>
        <begin position="76"/>
        <end position="97"/>
    </location>
</feature>
<evidence type="ECO:0000256" key="1">
    <source>
        <dbReference type="ARBA" id="ARBA00004127"/>
    </source>
</evidence>
<dbReference type="Proteomes" id="UP000237819">
    <property type="component" value="Unassembled WGS sequence"/>
</dbReference>
<keyword evidence="4 5" id="KW-0472">Membrane</keyword>
<feature type="transmembrane region" description="Helical" evidence="5">
    <location>
        <begin position="143"/>
        <end position="166"/>
    </location>
</feature>
<evidence type="ECO:0000256" key="3">
    <source>
        <dbReference type="ARBA" id="ARBA00022989"/>
    </source>
</evidence>
<dbReference type="RefSeq" id="WP_105334575.1">
    <property type="nucleotide sequence ID" value="NZ_PUHZ01000007.1"/>
</dbReference>
<dbReference type="Pfam" id="PF04191">
    <property type="entry name" value="PEMT"/>
    <property type="match status" value="1"/>
</dbReference>
<accession>A0A2S8GQT1</accession>
<dbReference type="GO" id="GO:0032259">
    <property type="term" value="P:methylation"/>
    <property type="evidence" value="ECO:0007669"/>
    <property type="project" value="UniProtKB-KW"/>
</dbReference>
<dbReference type="EMBL" id="PUHZ01000007">
    <property type="protein sequence ID" value="PQO46777.1"/>
    <property type="molecule type" value="Genomic_DNA"/>
</dbReference>
<sequence length="312" mass="33297">MQPRIVVVAYLLFQAAATAVWWWWLWAVPESAAAFQPASWPREALLGFWLGDLLLLVGGSLAAAIFVLRGDRHAQLAIWGLAAAAWYPTLTCVGVSLLTGQAWLASALMVALAGMTLVMATIYGTQQQTPALFRAAQLSEQAALAWTVPQLAIFWSVFLGVLPAAIVELEPTVGLAPFRFAGQSVIAVGLFSAAGALGLWCAFLMATLGRGTPVPTAAASKLVIAGPYRYVRNPMAIAGISQALAVGIGLGSVAVIGYALLGGAIWHVAIRPLEEQDLHQRFGPAYRRYRQSVGLWLPRLTLTLRPAKQTQA</sequence>
<gene>
    <name evidence="6" type="ORF">C5Y93_06380</name>
</gene>
<dbReference type="InterPro" id="IPR007318">
    <property type="entry name" value="Phopholipid_MeTrfase"/>
</dbReference>
<reference evidence="6 7" key="1">
    <citation type="submission" date="2018-02" db="EMBL/GenBank/DDBJ databases">
        <title>Comparative genomes isolates from brazilian mangrove.</title>
        <authorList>
            <person name="Araujo J.E."/>
            <person name="Taketani R.G."/>
            <person name="Silva M.C.P."/>
            <person name="Loureco M.V."/>
            <person name="Andreote F.D."/>
        </authorList>
    </citation>
    <scope>NUCLEOTIDE SEQUENCE [LARGE SCALE GENOMIC DNA]</scope>
    <source>
        <strain evidence="6 7">Nap-Phe MGV</strain>
    </source>
</reference>
<keyword evidence="6" id="KW-0808">Transferase</keyword>
<evidence type="ECO:0000256" key="4">
    <source>
        <dbReference type="ARBA" id="ARBA00023136"/>
    </source>
</evidence>
<proteinExistence type="predicted"/>
<feature type="transmembrane region" description="Helical" evidence="5">
    <location>
        <begin position="186"/>
        <end position="206"/>
    </location>
</feature>
<dbReference type="Gene3D" id="1.20.120.1630">
    <property type="match status" value="1"/>
</dbReference>
<evidence type="ECO:0000256" key="5">
    <source>
        <dbReference type="SAM" id="Phobius"/>
    </source>
</evidence>
<keyword evidence="6" id="KW-0489">Methyltransferase</keyword>
<dbReference type="GO" id="GO:0012505">
    <property type="term" value="C:endomembrane system"/>
    <property type="evidence" value="ECO:0007669"/>
    <property type="project" value="UniProtKB-SubCell"/>
</dbReference>
<feature type="transmembrane region" description="Helical" evidence="5">
    <location>
        <begin position="103"/>
        <end position="123"/>
    </location>
</feature>
<feature type="transmembrane region" description="Helical" evidence="5">
    <location>
        <begin position="46"/>
        <end position="69"/>
    </location>
</feature>
<name>A0A2S8GQT1_9BACT</name>
<dbReference type="GO" id="GO:0008168">
    <property type="term" value="F:methyltransferase activity"/>
    <property type="evidence" value="ECO:0007669"/>
    <property type="project" value="UniProtKB-KW"/>
</dbReference>